<dbReference type="InterPro" id="IPR003439">
    <property type="entry name" value="ABC_transporter-like_ATP-bd"/>
</dbReference>
<dbReference type="GO" id="GO:0015697">
    <property type="term" value="P:quaternary ammonium group transport"/>
    <property type="evidence" value="ECO:0007669"/>
    <property type="project" value="UniProtKB-ARBA"/>
</dbReference>
<evidence type="ECO:0000256" key="1">
    <source>
        <dbReference type="ARBA" id="ARBA00022448"/>
    </source>
</evidence>
<proteinExistence type="predicted"/>
<keyword evidence="4" id="KW-0547">Nucleotide-binding</keyword>
<dbReference type="GO" id="GO:0043190">
    <property type="term" value="C:ATP-binding cassette (ABC) transporter complex"/>
    <property type="evidence" value="ECO:0007669"/>
    <property type="project" value="InterPro"/>
</dbReference>
<keyword evidence="5 9" id="KW-0067">ATP-binding</keyword>
<dbReference type="AlphaFoldDB" id="A0A1L0AIF6"/>
<dbReference type="PROSITE" id="PS00211">
    <property type="entry name" value="ABC_TRANSPORTER_1"/>
    <property type="match status" value="1"/>
</dbReference>
<dbReference type="EMBL" id="FPLD01000004">
    <property type="protein sequence ID" value="SGY81638.1"/>
    <property type="molecule type" value="Genomic_DNA"/>
</dbReference>
<dbReference type="Pfam" id="PF00005">
    <property type="entry name" value="ABC_tran"/>
    <property type="match status" value="1"/>
</dbReference>
<dbReference type="PANTHER" id="PTHR42781">
    <property type="entry name" value="SPERMIDINE/PUTRESCINE IMPORT ATP-BINDING PROTEIN POTA"/>
    <property type="match status" value="1"/>
</dbReference>
<sequence length="368" mass="40580">MNTYLNINNLVKKFGGFTALNDISLQINQGEFICFLGPSGCGKTTLLRAIAGLDLATSGCILQDGKDTTFLPPEKRDFGIVFQSYALFPNLTVAENISVGLHNQGKSVAEAVDIVNHWLGIIGLADSAPKYPNQLSGGQQQRVALARALALSPGLLLLDEPLSALDAQVRAHLRDEIRTLQRKLGITTIMVTHDQEEALAMADRIVVMNHGVIEQVGTPQEIYDKPASRFVAEFVGNMNFIASSVISDQKIRIADTLLPKPKETLNRGDMFDLAVRPEDIQFSDDPQDLPIQVKAMEFQGTYVRAECQLTGNMNAPMIKVDVPIREVRSLGLITGEFRRIRYSDNYTHIFPRKQSNSSIRVNTQAVEA</sequence>
<evidence type="ECO:0000256" key="7">
    <source>
        <dbReference type="ARBA" id="ARBA00023136"/>
    </source>
</evidence>
<dbReference type="NCBIfam" id="TIGR03265">
    <property type="entry name" value="PhnT2"/>
    <property type="match status" value="1"/>
</dbReference>
<evidence type="ECO:0000256" key="5">
    <source>
        <dbReference type="ARBA" id="ARBA00022840"/>
    </source>
</evidence>
<dbReference type="FunFam" id="3.40.50.300:FF:000425">
    <property type="entry name" value="Probable ABC transporter, ATP-binding subunit"/>
    <property type="match status" value="1"/>
</dbReference>
<dbReference type="GO" id="GO:0005524">
    <property type="term" value="F:ATP binding"/>
    <property type="evidence" value="ECO:0007669"/>
    <property type="project" value="UniProtKB-KW"/>
</dbReference>
<dbReference type="InterPro" id="IPR003593">
    <property type="entry name" value="AAA+_ATPase"/>
</dbReference>
<dbReference type="RefSeq" id="WP_075496597.1">
    <property type="nucleotide sequence ID" value="NZ_FPLD01000004.1"/>
</dbReference>
<dbReference type="PROSITE" id="PS50893">
    <property type="entry name" value="ABC_TRANSPORTER_2"/>
    <property type="match status" value="1"/>
</dbReference>
<keyword evidence="2" id="KW-1003">Cell membrane</keyword>
<dbReference type="Pfam" id="PF08402">
    <property type="entry name" value="TOBE_2"/>
    <property type="match status" value="1"/>
</dbReference>
<name>A0A1L0AIF6_9GAMM</name>
<dbReference type="InterPro" id="IPR013611">
    <property type="entry name" value="Transp-assoc_OB_typ2"/>
</dbReference>
<evidence type="ECO:0000313" key="9">
    <source>
        <dbReference type="EMBL" id="SGY81638.1"/>
    </source>
</evidence>
<organism evidence="9 10">
    <name type="scientific">Moritella viscosa</name>
    <dbReference type="NCBI Taxonomy" id="80854"/>
    <lineage>
        <taxon>Bacteria</taxon>
        <taxon>Pseudomonadati</taxon>
        <taxon>Pseudomonadota</taxon>
        <taxon>Gammaproteobacteria</taxon>
        <taxon>Alteromonadales</taxon>
        <taxon>Moritellaceae</taxon>
        <taxon>Moritella</taxon>
    </lineage>
</organism>
<evidence type="ECO:0000259" key="8">
    <source>
        <dbReference type="PROSITE" id="PS50893"/>
    </source>
</evidence>
<dbReference type="Gene3D" id="3.40.50.300">
    <property type="entry name" value="P-loop containing nucleotide triphosphate hydrolases"/>
    <property type="match status" value="1"/>
</dbReference>
<dbReference type="InterPro" id="IPR050093">
    <property type="entry name" value="ABC_SmlMolc_Importer"/>
</dbReference>
<feature type="domain" description="ABC transporter" evidence="8">
    <location>
        <begin position="5"/>
        <end position="235"/>
    </location>
</feature>
<dbReference type="PANTHER" id="PTHR42781:SF5">
    <property type="entry name" value="PUTRESCINE TRANSPORT ATP-BINDING PROTEIN POTG"/>
    <property type="match status" value="1"/>
</dbReference>
<evidence type="ECO:0000256" key="4">
    <source>
        <dbReference type="ARBA" id="ARBA00022741"/>
    </source>
</evidence>
<dbReference type="InterPro" id="IPR017666">
    <property type="entry name" value="AminoethylPonate_ABC_PhnT2"/>
</dbReference>
<keyword evidence="3" id="KW-0997">Cell inner membrane</keyword>
<dbReference type="SMART" id="SM00382">
    <property type="entry name" value="AAA"/>
    <property type="match status" value="1"/>
</dbReference>
<dbReference type="GO" id="GO:0016887">
    <property type="term" value="F:ATP hydrolysis activity"/>
    <property type="evidence" value="ECO:0007669"/>
    <property type="project" value="InterPro"/>
</dbReference>
<keyword evidence="1" id="KW-0813">Transport</keyword>
<dbReference type="SUPFAM" id="SSF52540">
    <property type="entry name" value="P-loop containing nucleoside triphosphate hydrolases"/>
    <property type="match status" value="1"/>
</dbReference>
<reference evidence="9 10" key="1">
    <citation type="submission" date="2016-11" db="EMBL/GenBank/DDBJ databases">
        <authorList>
            <person name="Jaros S."/>
            <person name="Januszkiewicz K."/>
            <person name="Wedrychowicz H."/>
        </authorList>
    </citation>
    <scope>NUCLEOTIDE SEQUENCE [LARGE SCALE GENOMIC DNA]</scope>
    <source>
        <strain evidence="9">NVI 5450</strain>
    </source>
</reference>
<dbReference type="InterPro" id="IPR027417">
    <property type="entry name" value="P-loop_NTPase"/>
</dbReference>
<gene>
    <name evidence="9" type="ORF">NVI5450_0049</name>
</gene>
<dbReference type="Gene3D" id="2.40.50.100">
    <property type="match status" value="1"/>
</dbReference>
<dbReference type="GO" id="GO:0022857">
    <property type="term" value="F:transmembrane transporter activity"/>
    <property type="evidence" value="ECO:0007669"/>
    <property type="project" value="InterPro"/>
</dbReference>
<evidence type="ECO:0000256" key="3">
    <source>
        <dbReference type="ARBA" id="ARBA00022519"/>
    </source>
</evidence>
<keyword evidence="7" id="KW-0472">Membrane</keyword>
<accession>A0A1L0AIF6</accession>
<evidence type="ECO:0000313" key="10">
    <source>
        <dbReference type="Proteomes" id="UP000183794"/>
    </source>
</evidence>
<dbReference type="OrthoDB" id="9802264at2"/>
<protein>
    <submittedName>
        <fullName evidence="9">ABC transporter, ATP-binding protein</fullName>
    </submittedName>
</protein>
<evidence type="ECO:0000256" key="2">
    <source>
        <dbReference type="ARBA" id="ARBA00022475"/>
    </source>
</evidence>
<dbReference type="InterPro" id="IPR008995">
    <property type="entry name" value="Mo/tungstate-bd_C_term_dom"/>
</dbReference>
<dbReference type="SUPFAM" id="SSF50331">
    <property type="entry name" value="MOP-like"/>
    <property type="match status" value="1"/>
</dbReference>
<dbReference type="Proteomes" id="UP000183794">
    <property type="component" value="Unassembled WGS sequence"/>
</dbReference>
<dbReference type="InterPro" id="IPR017871">
    <property type="entry name" value="ABC_transporter-like_CS"/>
</dbReference>
<evidence type="ECO:0000256" key="6">
    <source>
        <dbReference type="ARBA" id="ARBA00022967"/>
    </source>
</evidence>
<keyword evidence="6" id="KW-1278">Translocase</keyword>